<dbReference type="EMBL" id="FNBS01000063">
    <property type="protein sequence ID" value="SDG32786.1"/>
    <property type="molecule type" value="Genomic_DNA"/>
</dbReference>
<accession>A0A1G7TBV1</accession>
<reference evidence="1 2" key="1">
    <citation type="submission" date="2016-10" db="EMBL/GenBank/DDBJ databases">
        <authorList>
            <person name="de Groot N.N."/>
        </authorList>
    </citation>
    <scope>NUCLEOTIDE SEQUENCE [LARGE SCALE GENOMIC DNA]</scope>
    <source>
        <strain evidence="1 2">DSM 569</strain>
    </source>
</reference>
<evidence type="ECO:0000313" key="1">
    <source>
        <dbReference type="EMBL" id="SDG32786.1"/>
    </source>
</evidence>
<name>A0A1G7TBV1_THETY</name>
<organism evidence="1 2">
    <name type="scientific">Thermoanaerobacter thermohydrosulfuricus</name>
    <name type="common">Clostridium thermohydrosulfuricum</name>
    <dbReference type="NCBI Taxonomy" id="1516"/>
    <lineage>
        <taxon>Bacteria</taxon>
        <taxon>Bacillati</taxon>
        <taxon>Bacillota</taxon>
        <taxon>Clostridia</taxon>
        <taxon>Thermoanaerobacterales</taxon>
        <taxon>Thermoanaerobacteraceae</taxon>
        <taxon>Thermoanaerobacter</taxon>
    </lineage>
</organism>
<protein>
    <submittedName>
        <fullName evidence="1">Uncharacterized protein</fullName>
    </submittedName>
</protein>
<proteinExistence type="predicted"/>
<gene>
    <name evidence="1" type="ORF">SAMN04244560_02158</name>
</gene>
<evidence type="ECO:0000313" key="2">
    <source>
        <dbReference type="Proteomes" id="UP000183404"/>
    </source>
</evidence>
<dbReference type="Proteomes" id="UP000183404">
    <property type="component" value="Unassembled WGS sequence"/>
</dbReference>
<sequence>MQTHPPQFSLLSGSCSSDRDFACRFLQIPPHDGHPCGSASGSHYQAHSGLSPPSYRPCRAHNKKASQRGFSLSTKLFSLKEAFCIVRSRVTKRLNISFPSDSGRVPGTFGIHALRCPPPPSLASAMPPFLGLAKFSCRFVTSRLAYAKCLIYKKVLSTVWRLTKRLFI</sequence>
<dbReference type="AlphaFoldDB" id="A0A1G7TBV1"/>